<protein>
    <submittedName>
        <fullName evidence="1">Uncharacterized protein</fullName>
    </submittedName>
</protein>
<evidence type="ECO:0000313" key="1">
    <source>
        <dbReference type="EMBL" id="KAJ7364404.1"/>
    </source>
</evidence>
<name>A0AAD7F495_9AGAR</name>
<keyword evidence="2" id="KW-1185">Reference proteome</keyword>
<accession>A0AAD7F495</accession>
<evidence type="ECO:0000313" key="2">
    <source>
        <dbReference type="Proteomes" id="UP001218218"/>
    </source>
</evidence>
<organism evidence="1 2">
    <name type="scientific">Mycena albidolilacea</name>
    <dbReference type="NCBI Taxonomy" id="1033008"/>
    <lineage>
        <taxon>Eukaryota</taxon>
        <taxon>Fungi</taxon>
        <taxon>Dikarya</taxon>
        <taxon>Basidiomycota</taxon>
        <taxon>Agaricomycotina</taxon>
        <taxon>Agaricomycetes</taxon>
        <taxon>Agaricomycetidae</taxon>
        <taxon>Agaricales</taxon>
        <taxon>Marasmiineae</taxon>
        <taxon>Mycenaceae</taxon>
        <taxon>Mycena</taxon>
    </lineage>
</organism>
<reference evidence="1" key="1">
    <citation type="submission" date="2023-03" db="EMBL/GenBank/DDBJ databases">
        <title>Massive genome expansion in bonnet fungi (Mycena s.s.) driven by repeated elements and novel gene families across ecological guilds.</title>
        <authorList>
            <consortium name="Lawrence Berkeley National Laboratory"/>
            <person name="Harder C.B."/>
            <person name="Miyauchi S."/>
            <person name="Viragh M."/>
            <person name="Kuo A."/>
            <person name="Thoen E."/>
            <person name="Andreopoulos B."/>
            <person name="Lu D."/>
            <person name="Skrede I."/>
            <person name="Drula E."/>
            <person name="Henrissat B."/>
            <person name="Morin E."/>
            <person name="Kohler A."/>
            <person name="Barry K."/>
            <person name="LaButti K."/>
            <person name="Morin E."/>
            <person name="Salamov A."/>
            <person name="Lipzen A."/>
            <person name="Mereny Z."/>
            <person name="Hegedus B."/>
            <person name="Baldrian P."/>
            <person name="Stursova M."/>
            <person name="Weitz H."/>
            <person name="Taylor A."/>
            <person name="Grigoriev I.V."/>
            <person name="Nagy L.G."/>
            <person name="Martin F."/>
            <person name="Kauserud H."/>
        </authorList>
    </citation>
    <scope>NUCLEOTIDE SEQUENCE</scope>
    <source>
        <strain evidence="1">CBHHK002</strain>
    </source>
</reference>
<proteinExistence type="predicted"/>
<sequence>MLFNQFRDSSKHHCWSMDTSTEKSLVATICVKLQPIQLCLTTPMKENNFEVKDIAHELSSWHTEPFKDHNPTVDPSAMSNILRSSSLDTILPSMLARHFDWKHFFASLIPIRFQIPTPWMMRNRLFLGSAVINTYNKLHPVAYIPHQSKVQILPWELRVLPGVSCAPHINSVFSRINPYVTGVIDRLRCAVTNDLQCHQPLHDEGTLQEAHMFLRPIIMKQEGQRIGLDFSESDHFYWSLDSTGSSRMTQDECDLIGLPRLQFLFLPTARFWHEYHYNAICKFFEAKGFDAESQDVTRLLGLPLAEVESDIPPIAVPDDKAHL</sequence>
<dbReference type="EMBL" id="JARIHO010000003">
    <property type="protein sequence ID" value="KAJ7364404.1"/>
    <property type="molecule type" value="Genomic_DNA"/>
</dbReference>
<comment type="caution">
    <text evidence="1">The sequence shown here is derived from an EMBL/GenBank/DDBJ whole genome shotgun (WGS) entry which is preliminary data.</text>
</comment>
<dbReference type="AlphaFoldDB" id="A0AAD7F495"/>
<dbReference type="Proteomes" id="UP001218218">
    <property type="component" value="Unassembled WGS sequence"/>
</dbReference>
<gene>
    <name evidence="1" type="ORF">DFH08DRAFT_930341</name>
</gene>